<gene>
    <name evidence="8" type="ORF">PMACD_LOCUS3040</name>
</gene>
<keyword evidence="2" id="KW-0442">Lipid degradation</keyword>
<evidence type="ECO:0000313" key="9">
    <source>
        <dbReference type="Proteomes" id="UP000663880"/>
    </source>
</evidence>
<feature type="domain" description="Phospholipase D-like" evidence="7">
    <location>
        <begin position="61"/>
        <end position="184"/>
    </location>
</feature>
<evidence type="ECO:0000256" key="4">
    <source>
        <dbReference type="ARBA" id="ARBA00038012"/>
    </source>
</evidence>
<evidence type="ECO:0000256" key="3">
    <source>
        <dbReference type="ARBA" id="ARBA00023098"/>
    </source>
</evidence>
<keyword evidence="1" id="KW-0378">Hydrolase</keyword>
<accession>A0A821NV24</accession>
<evidence type="ECO:0000313" key="8">
    <source>
        <dbReference type="EMBL" id="CAF4793744.1"/>
    </source>
</evidence>
<evidence type="ECO:0000259" key="7">
    <source>
        <dbReference type="Pfam" id="PF13091"/>
    </source>
</evidence>
<protein>
    <recommendedName>
        <fullName evidence="5">Mitochondrial cardiolipin hydrolase</fullName>
    </recommendedName>
    <alternativeName>
        <fullName evidence="6">Mitochondrial phospholipase</fullName>
    </alternativeName>
</protein>
<dbReference type="Pfam" id="PF13091">
    <property type="entry name" value="PLDc_2"/>
    <property type="match status" value="1"/>
</dbReference>
<dbReference type="Proteomes" id="UP000663880">
    <property type="component" value="Unassembled WGS sequence"/>
</dbReference>
<dbReference type="EMBL" id="CAJOBZ010000005">
    <property type="protein sequence ID" value="CAF4793744.1"/>
    <property type="molecule type" value="Genomic_DNA"/>
</dbReference>
<reference evidence="8" key="1">
    <citation type="submission" date="2021-02" db="EMBL/GenBank/DDBJ databases">
        <authorList>
            <person name="Steward A R."/>
        </authorList>
    </citation>
    <scope>NUCLEOTIDE SEQUENCE</scope>
</reference>
<comment type="caution">
    <text evidence="8">The sequence shown here is derived from an EMBL/GenBank/DDBJ whole genome shotgun (WGS) entry which is preliminary data.</text>
</comment>
<evidence type="ECO:0000256" key="6">
    <source>
        <dbReference type="ARBA" id="ARBA00043167"/>
    </source>
</evidence>
<evidence type="ECO:0000256" key="5">
    <source>
        <dbReference type="ARBA" id="ARBA00040549"/>
    </source>
</evidence>
<keyword evidence="3" id="KW-0443">Lipid metabolism</keyword>
<evidence type="ECO:0000256" key="2">
    <source>
        <dbReference type="ARBA" id="ARBA00022963"/>
    </source>
</evidence>
<keyword evidence="9" id="KW-1185">Reference proteome</keyword>
<dbReference type="PANTHER" id="PTHR43856:SF1">
    <property type="entry name" value="MITOCHONDRIAL CARDIOLIPIN HYDROLASE"/>
    <property type="match status" value="1"/>
</dbReference>
<dbReference type="InterPro" id="IPR025202">
    <property type="entry name" value="PLD-like_dom"/>
</dbReference>
<dbReference type="PANTHER" id="PTHR43856">
    <property type="entry name" value="CARDIOLIPIN HYDROLASE"/>
    <property type="match status" value="1"/>
</dbReference>
<dbReference type="GO" id="GO:0016891">
    <property type="term" value="F:RNA endonuclease activity producing 5'-phosphomonoesters, hydrolytic mechanism"/>
    <property type="evidence" value="ECO:0007669"/>
    <property type="project" value="TreeGrafter"/>
</dbReference>
<dbReference type="InterPro" id="IPR051406">
    <property type="entry name" value="PLD_domain"/>
</dbReference>
<dbReference type="AlphaFoldDB" id="A0A821NV24"/>
<name>A0A821NV24_9NEOP</name>
<proteinExistence type="inferred from homology"/>
<sequence>MDFFLWKTLALTLLKKLIDLRKKFTVEKKCDVINDVLIYGSNDTEEWKKQVGLNNLFCILYMIVHAARTINISIPSLESDSITKSLIQVKIKNNVEIRLIVHRYAEYCNLQSLAENGIRVKVINSTVKLEHEFIIIDGDCSDSVAILGSLDFEVNRVNCSRDITILSSDFALISSLQREFNRVWCSVDDTQINKFDDIDE</sequence>
<evidence type="ECO:0000256" key="1">
    <source>
        <dbReference type="ARBA" id="ARBA00022801"/>
    </source>
</evidence>
<dbReference type="GO" id="GO:0016042">
    <property type="term" value="P:lipid catabolic process"/>
    <property type="evidence" value="ECO:0007669"/>
    <property type="project" value="UniProtKB-KW"/>
</dbReference>
<organism evidence="8 9">
    <name type="scientific">Pieris macdunnoughi</name>
    <dbReference type="NCBI Taxonomy" id="345717"/>
    <lineage>
        <taxon>Eukaryota</taxon>
        <taxon>Metazoa</taxon>
        <taxon>Ecdysozoa</taxon>
        <taxon>Arthropoda</taxon>
        <taxon>Hexapoda</taxon>
        <taxon>Insecta</taxon>
        <taxon>Pterygota</taxon>
        <taxon>Neoptera</taxon>
        <taxon>Endopterygota</taxon>
        <taxon>Lepidoptera</taxon>
        <taxon>Glossata</taxon>
        <taxon>Ditrysia</taxon>
        <taxon>Papilionoidea</taxon>
        <taxon>Pieridae</taxon>
        <taxon>Pierinae</taxon>
        <taxon>Pieris</taxon>
    </lineage>
</organism>
<dbReference type="OrthoDB" id="5205528at2759"/>
<dbReference type="SUPFAM" id="SSF56024">
    <property type="entry name" value="Phospholipase D/nuclease"/>
    <property type="match status" value="1"/>
</dbReference>
<comment type="similarity">
    <text evidence="4">Belongs to the phospholipase D family. MitoPLD/Zucchini subfamily.</text>
</comment>
<dbReference type="Gene3D" id="3.30.870.10">
    <property type="entry name" value="Endonuclease Chain A"/>
    <property type="match status" value="1"/>
</dbReference>